<dbReference type="PROSITE" id="PS00108">
    <property type="entry name" value="PROTEIN_KINASE_ST"/>
    <property type="match status" value="1"/>
</dbReference>
<dbReference type="EC" id="2.7.11.1" evidence="6"/>
<keyword evidence="4" id="KW-0067">ATP-binding</keyword>
<gene>
    <name evidence="6" type="primary">pkn6</name>
    <name evidence="6" type="ORF">Pla133_08090</name>
</gene>
<dbReference type="KEGG" id="pbap:Pla133_08090"/>
<dbReference type="GO" id="GO:0004674">
    <property type="term" value="F:protein serine/threonine kinase activity"/>
    <property type="evidence" value="ECO:0007669"/>
    <property type="project" value="UniProtKB-EC"/>
</dbReference>
<evidence type="ECO:0000259" key="5">
    <source>
        <dbReference type="PROSITE" id="PS50011"/>
    </source>
</evidence>
<dbReference type="Pfam" id="PF00069">
    <property type="entry name" value="Pkinase"/>
    <property type="match status" value="1"/>
</dbReference>
<dbReference type="PROSITE" id="PS50011">
    <property type="entry name" value="PROTEIN_KINASE_DOM"/>
    <property type="match status" value="1"/>
</dbReference>
<dbReference type="CDD" id="cd14014">
    <property type="entry name" value="STKc_PknB_like"/>
    <property type="match status" value="1"/>
</dbReference>
<reference evidence="6 7" key="1">
    <citation type="submission" date="2019-02" db="EMBL/GenBank/DDBJ databases">
        <title>Deep-cultivation of Planctomycetes and their phenomic and genomic characterization uncovers novel biology.</title>
        <authorList>
            <person name="Wiegand S."/>
            <person name="Jogler M."/>
            <person name="Boedeker C."/>
            <person name="Pinto D."/>
            <person name="Vollmers J."/>
            <person name="Rivas-Marin E."/>
            <person name="Kohn T."/>
            <person name="Peeters S.H."/>
            <person name="Heuer A."/>
            <person name="Rast P."/>
            <person name="Oberbeckmann S."/>
            <person name="Bunk B."/>
            <person name="Jeske O."/>
            <person name="Meyerdierks A."/>
            <person name="Storesund J.E."/>
            <person name="Kallscheuer N."/>
            <person name="Luecker S."/>
            <person name="Lage O.M."/>
            <person name="Pohl T."/>
            <person name="Merkel B.J."/>
            <person name="Hornburger P."/>
            <person name="Mueller R.-W."/>
            <person name="Bruemmer F."/>
            <person name="Labrenz M."/>
            <person name="Spormann A.M."/>
            <person name="Op den Camp H."/>
            <person name="Overmann J."/>
            <person name="Amann R."/>
            <person name="Jetten M.S.M."/>
            <person name="Mascher T."/>
            <person name="Medema M.H."/>
            <person name="Devos D.P."/>
            <person name="Kaster A.-K."/>
            <person name="Ovreas L."/>
            <person name="Rohde M."/>
            <person name="Galperin M.Y."/>
            <person name="Jogler C."/>
        </authorList>
    </citation>
    <scope>NUCLEOTIDE SEQUENCE [LARGE SCALE GENOMIC DNA]</scope>
    <source>
        <strain evidence="6 7">Pla133</strain>
    </source>
</reference>
<dbReference type="InterPro" id="IPR042095">
    <property type="entry name" value="SUMF_sf"/>
</dbReference>
<evidence type="ECO:0000313" key="6">
    <source>
        <dbReference type="EMBL" id="QDU65743.1"/>
    </source>
</evidence>
<evidence type="ECO:0000256" key="3">
    <source>
        <dbReference type="ARBA" id="ARBA00022777"/>
    </source>
</evidence>
<dbReference type="RefSeq" id="WP_145062637.1">
    <property type="nucleotide sequence ID" value="NZ_CP036287.1"/>
</dbReference>
<dbReference type="SUPFAM" id="SSF56112">
    <property type="entry name" value="Protein kinase-like (PK-like)"/>
    <property type="match status" value="1"/>
</dbReference>
<dbReference type="Gene3D" id="3.90.1580.10">
    <property type="entry name" value="paralog of FGE (formylglycine-generating enzyme)"/>
    <property type="match status" value="1"/>
</dbReference>
<dbReference type="PANTHER" id="PTHR43289">
    <property type="entry name" value="MITOGEN-ACTIVATED PROTEIN KINASE KINASE KINASE 20-RELATED"/>
    <property type="match status" value="1"/>
</dbReference>
<dbReference type="GO" id="GO:0005524">
    <property type="term" value="F:ATP binding"/>
    <property type="evidence" value="ECO:0007669"/>
    <property type="project" value="UniProtKB-KW"/>
</dbReference>
<dbReference type="PANTHER" id="PTHR43289:SF6">
    <property type="entry name" value="SERINE_THREONINE-PROTEIN KINASE NEKL-3"/>
    <property type="match status" value="1"/>
</dbReference>
<organism evidence="6 7">
    <name type="scientific">Engelhardtia mirabilis</name>
    <dbReference type="NCBI Taxonomy" id="2528011"/>
    <lineage>
        <taxon>Bacteria</taxon>
        <taxon>Pseudomonadati</taxon>
        <taxon>Planctomycetota</taxon>
        <taxon>Planctomycetia</taxon>
        <taxon>Planctomycetia incertae sedis</taxon>
        <taxon>Engelhardtia</taxon>
    </lineage>
</organism>
<dbReference type="InterPro" id="IPR016187">
    <property type="entry name" value="CTDL_fold"/>
</dbReference>
<keyword evidence="3 6" id="KW-0418">Kinase</keyword>
<dbReference type="Pfam" id="PF03781">
    <property type="entry name" value="FGE-sulfatase"/>
    <property type="match status" value="1"/>
</dbReference>
<protein>
    <submittedName>
        <fullName evidence="6">Serine/threonine-protein kinase pkn6</fullName>
        <ecNumber evidence="6">2.7.11.1</ecNumber>
    </submittedName>
</protein>
<dbReference type="Gene3D" id="1.10.510.10">
    <property type="entry name" value="Transferase(Phosphotransferase) domain 1"/>
    <property type="match status" value="1"/>
</dbReference>
<keyword evidence="1 6" id="KW-0808">Transferase</keyword>
<dbReference type="AlphaFoldDB" id="A0A518BFP7"/>
<dbReference type="InterPro" id="IPR008271">
    <property type="entry name" value="Ser/Thr_kinase_AS"/>
</dbReference>
<evidence type="ECO:0000256" key="1">
    <source>
        <dbReference type="ARBA" id="ARBA00022679"/>
    </source>
</evidence>
<sequence>MSNHDPDPPPSPQEQLLHEFLEAHPHGRADAFEDWAAGQQAAGSATGHLDEVRALLAEWRAASELIAKSIAEPEGVWNLFDLIPAGGFADQGPLGRLPSDSGSGDRRVSHFTLERFIARGGMGQVWEALDSRSGETVALKLVLPERLDDRTLALFAREARAGAKLDHPNVVKLLGYGSDGGMSWIAQEFVPGAKTLKDFIAGVSSGTQLPSDYHRRVADLVARVADGLHASHGVGVIHRDVKPANILIAPDGTPRLTDFGLARVVDDSFDSVTGDFAGTWAYMSPEQVTAKRMGLDHRTDIFSLGVVLYELLALRRPFEGDTTHQIAQRIVTYDPPDPSTIRSQCPSALATICGKALEKDPDRRYGSCAAFADDLREYLSDRPIAARPPSVVHRLRRWAAVHPVASSVTAVVTLALISVTVLLTENLRTNRLLRSSNADLAEQRDLAEANAAAALAAQSSADQERQDVLRLSALQDLDLLLGEVDELWPATPERIPALRSWIERAERLVDDIPLHRLKRSELRTRALEWSQEQRLADRSMHPALPQLVAIEAELASKRFAYDVRRGLESIELPPLEEQLLPQDADAWSEIAWTRVRPSRDVYGRELEGLAIASGIREQVPVGSHIQTLRTLAWARFSVGDDDGALAAIEEALAHAEGPIRADIENHAAGLQVVTAFMRSEEGLRSAATELEELASRRDAIEATVGERLTWEFPGDGRGSAWWNDQLSALIDGLEQLEASHLNADAAEWPHGWSVARRLAFAERTARDFGPAGPYSEAWSRDLAAIRAAYSGLELEPQLGLVPLGADPDSGLWEFAHLASGLPPERGADGRLQLDEESSIVLVLVPEGSFTMGAQQDDPAASCFDPRSLADERPVHSVELSAFMIAKHETAQSQWERLAGWNPSSRTPANNDLIEGWLNPVEQVTWNDAYRVLLQHGLELPTEARWERACRAGTTTPTPFPEDEFAAYANVRDQSYGRAFQGSDGCEAWDDGHGGHAPVDSMRPNGLGLHHMLGNVWEWCLDGYDGNAYRRVRRKDPFTPPDQSPYRHMRGGSYYNPTFDARASFRPALTAESSEHDLGVRAARSIHP</sequence>
<evidence type="ECO:0000313" key="7">
    <source>
        <dbReference type="Proteomes" id="UP000316921"/>
    </source>
</evidence>
<evidence type="ECO:0000256" key="2">
    <source>
        <dbReference type="ARBA" id="ARBA00022741"/>
    </source>
</evidence>
<dbReference type="InterPro" id="IPR005532">
    <property type="entry name" value="SUMF_dom"/>
</dbReference>
<accession>A0A518BFP7</accession>
<dbReference type="Gene3D" id="3.30.200.20">
    <property type="entry name" value="Phosphorylase Kinase, domain 1"/>
    <property type="match status" value="1"/>
</dbReference>
<evidence type="ECO:0000256" key="4">
    <source>
        <dbReference type="ARBA" id="ARBA00022840"/>
    </source>
</evidence>
<proteinExistence type="predicted"/>
<dbReference type="Proteomes" id="UP000316921">
    <property type="component" value="Chromosome"/>
</dbReference>
<keyword evidence="2" id="KW-0547">Nucleotide-binding</keyword>
<name>A0A518BFP7_9BACT</name>
<feature type="domain" description="Protein kinase" evidence="5">
    <location>
        <begin position="111"/>
        <end position="379"/>
    </location>
</feature>
<dbReference type="EMBL" id="CP036287">
    <property type="protein sequence ID" value="QDU65743.1"/>
    <property type="molecule type" value="Genomic_DNA"/>
</dbReference>
<dbReference type="InterPro" id="IPR000719">
    <property type="entry name" value="Prot_kinase_dom"/>
</dbReference>
<dbReference type="InterPro" id="IPR011009">
    <property type="entry name" value="Kinase-like_dom_sf"/>
</dbReference>
<dbReference type="SUPFAM" id="SSF56436">
    <property type="entry name" value="C-type lectin-like"/>
    <property type="match status" value="1"/>
</dbReference>
<dbReference type="SMART" id="SM00220">
    <property type="entry name" value="S_TKc"/>
    <property type="match status" value="1"/>
</dbReference>
<keyword evidence="7" id="KW-1185">Reference proteome</keyword>